<evidence type="ECO:0000256" key="1">
    <source>
        <dbReference type="ARBA" id="ARBA00004123"/>
    </source>
</evidence>
<reference evidence="8" key="2">
    <citation type="submission" date="2025-08" db="UniProtKB">
        <authorList>
            <consortium name="Ensembl"/>
        </authorList>
    </citation>
    <scope>IDENTIFICATION</scope>
</reference>
<dbReference type="InterPro" id="IPR012677">
    <property type="entry name" value="Nucleotide-bd_a/b_plait_sf"/>
</dbReference>
<accession>A0A673B133</accession>
<feature type="compositionally biased region" description="Basic and acidic residues" evidence="6">
    <location>
        <begin position="271"/>
        <end position="292"/>
    </location>
</feature>
<keyword evidence="9" id="KW-1185">Reference proteome</keyword>
<evidence type="ECO:0000256" key="5">
    <source>
        <dbReference type="ARBA" id="ARBA00023242"/>
    </source>
</evidence>
<comment type="subcellular location">
    <subcellularLocation>
        <location evidence="1">Nucleus</location>
    </subcellularLocation>
</comment>
<reference evidence="8" key="3">
    <citation type="submission" date="2025-09" db="UniProtKB">
        <authorList>
            <consortium name="Ensembl"/>
        </authorList>
    </citation>
    <scope>IDENTIFICATION</scope>
</reference>
<gene>
    <name evidence="8" type="primary">matr3l1.2</name>
</gene>
<organism evidence="8 9">
    <name type="scientific">Sphaeramia orbicularis</name>
    <name type="common">orbiculate cardinalfish</name>
    <dbReference type="NCBI Taxonomy" id="375764"/>
    <lineage>
        <taxon>Eukaryota</taxon>
        <taxon>Metazoa</taxon>
        <taxon>Chordata</taxon>
        <taxon>Craniata</taxon>
        <taxon>Vertebrata</taxon>
        <taxon>Euteleostomi</taxon>
        <taxon>Actinopterygii</taxon>
        <taxon>Neopterygii</taxon>
        <taxon>Teleostei</taxon>
        <taxon>Neoteleostei</taxon>
        <taxon>Acanthomorphata</taxon>
        <taxon>Gobiaria</taxon>
        <taxon>Kurtiformes</taxon>
        <taxon>Apogonoidei</taxon>
        <taxon>Apogonidae</taxon>
        <taxon>Apogoninae</taxon>
        <taxon>Sphaeramia</taxon>
    </lineage>
</organism>
<keyword evidence="4" id="KW-0862">Zinc</keyword>
<feature type="domain" description="Matrin-type" evidence="7">
    <location>
        <begin position="352"/>
        <end position="383"/>
    </location>
</feature>
<keyword evidence="3" id="KW-0863">Zinc-finger</keyword>
<evidence type="ECO:0000313" key="9">
    <source>
        <dbReference type="Proteomes" id="UP000472271"/>
    </source>
</evidence>
<dbReference type="Proteomes" id="UP000472271">
    <property type="component" value="Chromosome 10"/>
</dbReference>
<dbReference type="Ensembl" id="ENSSORT00005035256.1">
    <property type="protein sequence ID" value="ENSSORP00005034337.1"/>
    <property type="gene ID" value="ENSSORG00005016235.1"/>
</dbReference>
<name>A0A673B133_9TELE</name>
<keyword evidence="2" id="KW-0479">Metal-binding</keyword>
<dbReference type="Gene3D" id="3.30.70.330">
    <property type="match status" value="1"/>
</dbReference>
<evidence type="ECO:0000256" key="2">
    <source>
        <dbReference type="ARBA" id="ARBA00022723"/>
    </source>
</evidence>
<dbReference type="PROSITE" id="PS50171">
    <property type="entry name" value="ZF_MATRIN"/>
    <property type="match status" value="1"/>
</dbReference>
<proteinExistence type="predicted"/>
<dbReference type="AlphaFoldDB" id="A0A673B133"/>
<protein>
    <submittedName>
        <fullName evidence="8">Matrin 3-like 1.1</fullName>
    </submittedName>
</protein>
<feature type="region of interest" description="Disordered" evidence="6">
    <location>
        <begin position="173"/>
        <end position="324"/>
    </location>
</feature>
<dbReference type="InterPro" id="IPR000690">
    <property type="entry name" value="Matrin/U1-C_Znf_C2H2"/>
</dbReference>
<keyword evidence="5" id="KW-0539">Nucleus</keyword>
<evidence type="ECO:0000256" key="3">
    <source>
        <dbReference type="ARBA" id="ARBA00022771"/>
    </source>
</evidence>
<evidence type="ECO:0000256" key="6">
    <source>
        <dbReference type="SAM" id="MobiDB-lite"/>
    </source>
</evidence>
<dbReference type="GO" id="GO:0003676">
    <property type="term" value="F:nucleic acid binding"/>
    <property type="evidence" value="ECO:0007669"/>
    <property type="project" value="InterPro"/>
</dbReference>
<dbReference type="GO" id="GO:0008270">
    <property type="term" value="F:zinc ion binding"/>
    <property type="evidence" value="ECO:0007669"/>
    <property type="project" value="UniProtKB-KW"/>
</dbReference>
<evidence type="ECO:0000256" key="4">
    <source>
        <dbReference type="ARBA" id="ARBA00022833"/>
    </source>
</evidence>
<reference evidence="8" key="1">
    <citation type="submission" date="2019-06" db="EMBL/GenBank/DDBJ databases">
        <authorList>
            <consortium name="Wellcome Sanger Institute Data Sharing"/>
        </authorList>
    </citation>
    <scope>NUCLEOTIDE SEQUENCE [LARGE SCALE GENOMIC DNA]</scope>
</reference>
<dbReference type="GO" id="GO:0005634">
    <property type="term" value="C:nucleus"/>
    <property type="evidence" value="ECO:0007669"/>
    <property type="project" value="UniProtKB-SubCell"/>
</dbReference>
<feature type="compositionally biased region" description="Basic and acidic residues" evidence="6">
    <location>
        <begin position="188"/>
        <end position="261"/>
    </location>
</feature>
<sequence>MAKFYSGNVLPSVCGRAVRVSHSMTYPTIQVSPVPFLLRLHLILFSTSASSSALLHICVGLIRQCGTSRVVYIGQIPNIKYSDDDILKLAMPFGKVRKYFLHRLKREVGTFYTALQEYCLNLHHHTYTIWTKVCGHVEFKCFFSNGSGIQNNNDKCHNIVLYGDKYYCISRVTPPRSSKHPEAPPAKKPKDEEKAEEKLEKTEEKPEEKTEGKPEEKTEGKPEEKTEGKPEEKTEEKAEEKTEEKAEEKTEEKAEEKRGQEEENSQEEEEVAVKEKENKPEEREEQSEKEQEQEQEIMEEEEEKADAGNEEEKNEDASEEQQSSLEQIITVRTCVTWGLCVRAGAEHVKMGYYCRVCFLFYSNEDTAKVTHCSSQMHYDKLQVRKRTMTTTHDKPITT</sequence>
<evidence type="ECO:0000313" key="8">
    <source>
        <dbReference type="Ensembl" id="ENSSORP00005034337.1"/>
    </source>
</evidence>
<feature type="compositionally biased region" description="Acidic residues" evidence="6">
    <location>
        <begin position="293"/>
        <end position="304"/>
    </location>
</feature>
<evidence type="ECO:0000259" key="7">
    <source>
        <dbReference type="PROSITE" id="PS50171"/>
    </source>
</evidence>